<dbReference type="InterPro" id="IPR052718">
    <property type="entry name" value="NmrA-type_oxidoreductase"/>
</dbReference>
<keyword evidence="3" id="KW-1185">Reference proteome</keyword>
<organism evidence="2 3">
    <name type="scientific">Pedobacter steynii</name>
    <dbReference type="NCBI Taxonomy" id="430522"/>
    <lineage>
        <taxon>Bacteria</taxon>
        <taxon>Pseudomonadati</taxon>
        <taxon>Bacteroidota</taxon>
        <taxon>Sphingobacteriia</taxon>
        <taxon>Sphingobacteriales</taxon>
        <taxon>Sphingobacteriaceae</taxon>
        <taxon>Pedobacter</taxon>
    </lineage>
</organism>
<evidence type="ECO:0000259" key="1">
    <source>
        <dbReference type="Pfam" id="PF05368"/>
    </source>
</evidence>
<dbReference type="AlphaFoldDB" id="A0A1D7QL42"/>
<name>A0A1D7QL42_9SPHI</name>
<gene>
    <name evidence="2" type="ORF">BFS30_20450</name>
</gene>
<dbReference type="Gene3D" id="3.90.25.10">
    <property type="entry name" value="UDP-galactose 4-epimerase, domain 1"/>
    <property type="match status" value="1"/>
</dbReference>
<sequence length="293" mass="31943">MILITGATGHLGNATIDSLLKKGINPSMVSAFIRDEAKAISLKERGINLVKGDFEDYQSLLLAFKNVDTLFFVSSSDIFKRQEQHENVIRAAKEVGVRRIVFTSVTRKSEDGSSAITALTSSLISTEKMIKEGGFTYTLLKNPLYADVLPLFLGADVLTNGVFLPTENGKASFVTREDLGEAAAEVLMGTSHDGKEYILANEVNYSFQDVADILSSLLGKTISYNSPSVEAYTQILVQAGVPAENIIGLVSFLKAIKQGEFQTDHTDLPVLLGRKPTSLSSYLNTVYFKDKNI</sequence>
<dbReference type="Proteomes" id="UP000094313">
    <property type="component" value="Chromosome"/>
</dbReference>
<dbReference type="RefSeq" id="WP_069380992.1">
    <property type="nucleotide sequence ID" value="NZ_CP017141.1"/>
</dbReference>
<accession>A0A1D7QL42</accession>
<proteinExistence type="predicted"/>
<dbReference type="Gene3D" id="3.40.50.720">
    <property type="entry name" value="NAD(P)-binding Rossmann-like Domain"/>
    <property type="match status" value="1"/>
</dbReference>
<protein>
    <recommendedName>
        <fullName evidence="1">NmrA-like domain-containing protein</fullName>
    </recommendedName>
</protein>
<dbReference type="Pfam" id="PF05368">
    <property type="entry name" value="NmrA"/>
    <property type="match status" value="1"/>
</dbReference>
<dbReference type="SUPFAM" id="SSF51735">
    <property type="entry name" value="NAD(P)-binding Rossmann-fold domains"/>
    <property type="match status" value="1"/>
</dbReference>
<dbReference type="CDD" id="cd05269">
    <property type="entry name" value="TMR_SDR_a"/>
    <property type="match status" value="1"/>
</dbReference>
<dbReference type="InterPro" id="IPR008030">
    <property type="entry name" value="NmrA-like"/>
</dbReference>
<evidence type="ECO:0000313" key="3">
    <source>
        <dbReference type="Proteomes" id="UP000094313"/>
    </source>
</evidence>
<dbReference type="PANTHER" id="PTHR47129">
    <property type="entry name" value="QUINONE OXIDOREDUCTASE 2"/>
    <property type="match status" value="1"/>
</dbReference>
<dbReference type="EMBL" id="CP017141">
    <property type="protein sequence ID" value="AOM79329.1"/>
    <property type="molecule type" value="Genomic_DNA"/>
</dbReference>
<dbReference type="PANTHER" id="PTHR47129:SF1">
    <property type="entry name" value="NMRA-LIKE DOMAIN-CONTAINING PROTEIN"/>
    <property type="match status" value="1"/>
</dbReference>
<dbReference type="KEGG" id="psty:BFS30_20450"/>
<feature type="domain" description="NmrA-like" evidence="1">
    <location>
        <begin position="2"/>
        <end position="282"/>
    </location>
</feature>
<dbReference type="OrthoDB" id="9780595at2"/>
<evidence type="ECO:0000313" key="2">
    <source>
        <dbReference type="EMBL" id="AOM79329.1"/>
    </source>
</evidence>
<reference evidence="2 3" key="1">
    <citation type="submission" date="2016-08" db="EMBL/GenBank/DDBJ databases">
        <authorList>
            <person name="Seilhamer J.J."/>
        </authorList>
    </citation>
    <scope>NUCLEOTIDE SEQUENCE [LARGE SCALE GENOMIC DNA]</scope>
    <source>
        <strain evidence="2 3">DX4</strain>
    </source>
</reference>
<dbReference type="InterPro" id="IPR036291">
    <property type="entry name" value="NAD(P)-bd_dom_sf"/>
</dbReference>